<feature type="region of interest" description="Disordered" evidence="1">
    <location>
        <begin position="1"/>
        <end position="29"/>
    </location>
</feature>
<evidence type="ECO:0000313" key="3">
    <source>
        <dbReference type="Proteomes" id="UP000554235"/>
    </source>
</evidence>
<accession>A0A8H4L1P0</accession>
<organism evidence="2 3">
    <name type="scientific">Fusarium albosuccineum</name>
    <dbReference type="NCBI Taxonomy" id="1237068"/>
    <lineage>
        <taxon>Eukaryota</taxon>
        <taxon>Fungi</taxon>
        <taxon>Dikarya</taxon>
        <taxon>Ascomycota</taxon>
        <taxon>Pezizomycotina</taxon>
        <taxon>Sordariomycetes</taxon>
        <taxon>Hypocreomycetidae</taxon>
        <taxon>Hypocreales</taxon>
        <taxon>Nectriaceae</taxon>
        <taxon>Fusarium</taxon>
        <taxon>Fusarium decemcellulare species complex</taxon>
    </lineage>
</organism>
<evidence type="ECO:0000313" key="2">
    <source>
        <dbReference type="EMBL" id="KAF4459493.1"/>
    </source>
</evidence>
<name>A0A8H4L1P0_9HYPO</name>
<proteinExistence type="predicted"/>
<dbReference type="Proteomes" id="UP000554235">
    <property type="component" value="Unassembled WGS sequence"/>
</dbReference>
<gene>
    <name evidence="2" type="ORF">FALBO_13749</name>
</gene>
<keyword evidence="3" id="KW-1185">Reference proteome</keyword>
<evidence type="ECO:0000256" key="1">
    <source>
        <dbReference type="SAM" id="MobiDB-lite"/>
    </source>
</evidence>
<sequence>MEEKVNRGSEEPLYPKGPRRQTGVESGVQEKITRQKFAILLLHDTDKTTGLSDMAPFAHFGVWPHGYGENKCWLSAFFTHPKYTPDPEAKLDAKADGQSLENPIVPERQIEEPAQHLGESGSVEPAMVSRRISSHGHQNLVIPEGSTPYFTPNPNTVGPSPQPGVSRSVVPSVFRHAPSLWGVTLDARMRILLLAQQVTCQGWHHSEPGTEFLLLHVDDMERALLLIVYPDWQTYLPPLMTAFKNQRPIETTPDSRGNLLHEIALLDEGGNDAIQEGPALYQTCATPQQKQASPDVGDSNSNSSWTQGYRPEYFTFVDLDQFQQESEPEPAIDPQLC</sequence>
<comment type="caution">
    <text evidence="2">The sequence shown here is derived from an EMBL/GenBank/DDBJ whole genome shotgun (WGS) entry which is preliminary data.</text>
</comment>
<dbReference type="AlphaFoldDB" id="A0A8H4L1P0"/>
<reference evidence="2 3" key="1">
    <citation type="submission" date="2020-01" db="EMBL/GenBank/DDBJ databases">
        <title>Identification and distribution of gene clusters putatively required for synthesis of sphingolipid metabolism inhibitors in phylogenetically diverse species of the filamentous fungus Fusarium.</title>
        <authorList>
            <person name="Kim H.-S."/>
            <person name="Busman M."/>
            <person name="Brown D.W."/>
            <person name="Divon H."/>
            <person name="Uhlig S."/>
            <person name="Proctor R.H."/>
        </authorList>
    </citation>
    <scope>NUCLEOTIDE SEQUENCE [LARGE SCALE GENOMIC DNA]</scope>
    <source>
        <strain evidence="2 3">NRRL 20459</strain>
    </source>
</reference>
<feature type="region of interest" description="Disordered" evidence="1">
    <location>
        <begin position="286"/>
        <end position="307"/>
    </location>
</feature>
<protein>
    <submittedName>
        <fullName evidence="2">Uncharacterized protein</fullName>
    </submittedName>
</protein>
<feature type="compositionally biased region" description="Basic and acidic residues" evidence="1">
    <location>
        <begin position="1"/>
        <end position="10"/>
    </location>
</feature>
<dbReference type="EMBL" id="JAADYS010002163">
    <property type="protein sequence ID" value="KAF4459493.1"/>
    <property type="molecule type" value="Genomic_DNA"/>
</dbReference>